<dbReference type="GO" id="GO:0000214">
    <property type="term" value="C:tRNA-intron endonuclease complex"/>
    <property type="evidence" value="ECO:0007669"/>
    <property type="project" value="EnsemblFungi"/>
</dbReference>
<protein>
    <recommendedName>
        <fullName evidence="4">tRNA-splicing endonuclease subunit Sen54 N-terminal domain-containing protein</fullName>
    </recommendedName>
</protein>
<dbReference type="eggNOG" id="KOG4772">
    <property type="taxonomic scope" value="Eukaryota"/>
</dbReference>
<evidence type="ECO:0000256" key="3">
    <source>
        <dbReference type="SAM" id="MobiDB-lite"/>
    </source>
</evidence>
<dbReference type="RefSeq" id="XP_001646479.1">
    <property type="nucleotide sequence ID" value="XM_001646429.1"/>
</dbReference>
<dbReference type="InParanoid" id="A7TGL4"/>
<evidence type="ECO:0000259" key="4">
    <source>
        <dbReference type="Pfam" id="PF12928"/>
    </source>
</evidence>
<sequence length="472" mass="54978">MPGQFEKSNNKDDNDDDVDLKNSTNAVDSDLDEDEVHQDWSQVAKLTKKALKAKLPKRGEKEYEPDGTEIQDAMLVNARKAMYDTLFNSIRGSMLKNQVKAFYIPDRHVAIIPHPKGNFLQTIGRVDKTGICYLNFLEFLYLAERGTVTPFLCNDLNDITNGNEYQLSIQEIYSFFKSQNEMDNFQVYAHLKRLGFIVFPSNSFESGKTTFYPPTSIFKKYFAPSLFKSFYLRIGLIFSKYFNSIANDIFYSTSNFHYMKYLNSISIYKSLNKLIPYHKVPKSKLELLDQKFTIDQLTTTNREFELSFDVWKPQVNFKKKCPNLPDFQIVVYNKNDGSQHFPTYHDCQSIFNQLDYKFGFVQGKDDFDWDSHSYTDEKLRAEYLSSLKSKAKQSNASINTKVEGKKKKRKINSFPPHVQQKMRLKNGYRSFLLAVIDDGIISFTRMTESDFGSENVWYNPTNSKTKRPTRKK</sequence>
<feature type="domain" description="tRNA-splicing endonuclease subunit Sen54 N-terminal" evidence="4">
    <location>
        <begin position="84"/>
        <end position="151"/>
    </location>
</feature>
<dbReference type="PANTHER" id="PTHR21027:SF1">
    <property type="entry name" value="TRNA-SPLICING ENDONUCLEASE SUBUNIT SEN54"/>
    <property type="match status" value="1"/>
</dbReference>
<evidence type="ECO:0000256" key="2">
    <source>
        <dbReference type="ARBA" id="ARBA00022694"/>
    </source>
</evidence>
<dbReference type="GO" id="GO:0000379">
    <property type="term" value="P:tRNA-type intron splice site recognition and cleavage"/>
    <property type="evidence" value="ECO:0007669"/>
    <property type="project" value="EnsemblFungi"/>
</dbReference>
<dbReference type="Pfam" id="PF12928">
    <property type="entry name" value="tRNA_int_end_N2"/>
    <property type="match status" value="1"/>
</dbReference>
<dbReference type="PANTHER" id="PTHR21027">
    <property type="entry name" value="TRNA-SPLICING ENDONUCLEASE SUBUNIT SEN54"/>
    <property type="match status" value="1"/>
</dbReference>
<gene>
    <name evidence="5" type="ORF">Kpol_1048p52</name>
</gene>
<dbReference type="KEGG" id="vpo:Kpol_1048p52"/>
<evidence type="ECO:0000313" key="6">
    <source>
        <dbReference type="Proteomes" id="UP000000267"/>
    </source>
</evidence>
<dbReference type="PhylomeDB" id="A7TGL4"/>
<accession>A7TGL4</accession>
<dbReference type="HOGENOM" id="CLU_028449_0_1_1"/>
<feature type="region of interest" description="Disordered" evidence="3">
    <location>
        <begin position="1"/>
        <end position="38"/>
    </location>
</feature>
<dbReference type="FunCoup" id="A7TGL4">
    <property type="interactions" value="74"/>
</dbReference>
<dbReference type="AlphaFoldDB" id="A7TGL4"/>
<name>A7TGL4_VANPO</name>
<dbReference type="InterPro" id="IPR024336">
    <property type="entry name" value="tRNA_splic_suSen54_N"/>
</dbReference>
<reference evidence="5 6" key="1">
    <citation type="journal article" date="2007" name="Proc. Natl. Acad. Sci. U.S.A.">
        <title>Independent sorting-out of thousands of duplicated gene pairs in two yeast species descended from a whole-genome duplication.</title>
        <authorList>
            <person name="Scannell D.R."/>
            <person name="Frank A.C."/>
            <person name="Conant G.C."/>
            <person name="Byrne K.P."/>
            <person name="Woolfit M."/>
            <person name="Wolfe K.H."/>
        </authorList>
    </citation>
    <scope>NUCLEOTIDE SEQUENCE [LARGE SCALE GENOMIC DNA]</scope>
    <source>
        <strain evidence="6">ATCC 22028 / DSM 70294 / BCRC 21397 / CBS 2163 / NBRC 10782 / NRRL Y-8283 / UCD 57-17</strain>
    </source>
</reference>
<dbReference type="OrthoDB" id="408683at2759"/>
<proteinExistence type="inferred from homology"/>
<comment type="similarity">
    <text evidence="1">Belongs to the SEN54 family.</text>
</comment>
<keyword evidence="2" id="KW-0819">tRNA processing</keyword>
<organism evidence="6">
    <name type="scientific">Vanderwaltozyma polyspora (strain ATCC 22028 / DSM 70294 / BCRC 21397 / CBS 2163 / NBRC 10782 / NRRL Y-8283 / UCD 57-17)</name>
    <name type="common">Kluyveromyces polysporus</name>
    <dbReference type="NCBI Taxonomy" id="436907"/>
    <lineage>
        <taxon>Eukaryota</taxon>
        <taxon>Fungi</taxon>
        <taxon>Dikarya</taxon>
        <taxon>Ascomycota</taxon>
        <taxon>Saccharomycotina</taxon>
        <taxon>Saccharomycetes</taxon>
        <taxon>Saccharomycetales</taxon>
        <taxon>Saccharomycetaceae</taxon>
        <taxon>Vanderwaltozyma</taxon>
    </lineage>
</organism>
<dbReference type="STRING" id="436907.A7TGL4"/>
<dbReference type="GO" id="GO:0005741">
    <property type="term" value="C:mitochondrial outer membrane"/>
    <property type="evidence" value="ECO:0007669"/>
    <property type="project" value="EnsemblFungi"/>
</dbReference>
<dbReference type="EMBL" id="DS480387">
    <property type="protein sequence ID" value="EDO18621.1"/>
    <property type="molecule type" value="Genomic_DNA"/>
</dbReference>
<dbReference type="Proteomes" id="UP000000267">
    <property type="component" value="Unassembled WGS sequence"/>
</dbReference>
<dbReference type="InterPro" id="IPR024337">
    <property type="entry name" value="tRNA_splic_suSen54"/>
</dbReference>
<evidence type="ECO:0000256" key="1">
    <source>
        <dbReference type="ARBA" id="ARBA00005736"/>
    </source>
</evidence>
<dbReference type="OMA" id="FNVWKPQ"/>
<keyword evidence="6" id="KW-1185">Reference proteome</keyword>
<dbReference type="GeneID" id="5546921"/>
<dbReference type="GO" id="GO:0000213">
    <property type="term" value="F:tRNA-intron lyase activity"/>
    <property type="evidence" value="ECO:0007669"/>
    <property type="project" value="EnsemblFungi"/>
</dbReference>
<evidence type="ECO:0000313" key="5">
    <source>
        <dbReference type="EMBL" id="EDO18621.1"/>
    </source>
</evidence>